<dbReference type="SUPFAM" id="SSF51206">
    <property type="entry name" value="cAMP-binding domain-like"/>
    <property type="match status" value="1"/>
</dbReference>
<dbReference type="RefSeq" id="WP_343826574.1">
    <property type="nucleotide sequence ID" value="NZ_BAAACI010000006.1"/>
</dbReference>
<organism evidence="6 7">
    <name type="scientific">Clostridium subterminale</name>
    <dbReference type="NCBI Taxonomy" id="1550"/>
    <lineage>
        <taxon>Bacteria</taxon>
        <taxon>Bacillati</taxon>
        <taxon>Bacillota</taxon>
        <taxon>Clostridia</taxon>
        <taxon>Eubacteriales</taxon>
        <taxon>Clostridiaceae</taxon>
        <taxon>Clostridium</taxon>
    </lineage>
</organism>
<dbReference type="PANTHER" id="PTHR24567">
    <property type="entry name" value="CRP FAMILY TRANSCRIPTIONAL REGULATORY PROTEIN"/>
    <property type="match status" value="1"/>
</dbReference>
<evidence type="ECO:0000256" key="2">
    <source>
        <dbReference type="ARBA" id="ARBA00023125"/>
    </source>
</evidence>
<evidence type="ECO:0000259" key="5">
    <source>
        <dbReference type="PROSITE" id="PS51063"/>
    </source>
</evidence>
<dbReference type="InterPro" id="IPR018490">
    <property type="entry name" value="cNMP-bd_dom_sf"/>
</dbReference>
<dbReference type="PROSITE" id="PS50042">
    <property type="entry name" value="CNMP_BINDING_3"/>
    <property type="match status" value="1"/>
</dbReference>
<dbReference type="Pfam" id="PF13545">
    <property type="entry name" value="HTH_Crp_2"/>
    <property type="match status" value="1"/>
</dbReference>
<feature type="domain" description="Cyclic nucleotide-binding" evidence="4">
    <location>
        <begin position="42"/>
        <end position="127"/>
    </location>
</feature>
<dbReference type="PROSITE" id="PS51063">
    <property type="entry name" value="HTH_CRP_2"/>
    <property type="match status" value="1"/>
</dbReference>
<gene>
    <name evidence="6" type="ORF">GCM10008908_23220</name>
</gene>
<evidence type="ECO:0000256" key="1">
    <source>
        <dbReference type="ARBA" id="ARBA00023015"/>
    </source>
</evidence>
<keyword evidence="3" id="KW-0804">Transcription</keyword>
<keyword evidence="2" id="KW-0238">DNA-binding</keyword>
<comment type="caution">
    <text evidence="6">The sequence shown here is derived from an EMBL/GenBank/DDBJ whole genome shotgun (WGS) entry which is preliminary data.</text>
</comment>
<protein>
    <submittedName>
        <fullName evidence="6">Crp/Fnr family transcriptional regulator</fullName>
    </submittedName>
</protein>
<proteinExistence type="predicted"/>
<evidence type="ECO:0000259" key="4">
    <source>
        <dbReference type="PROSITE" id="PS50042"/>
    </source>
</evidence>
<name>A0ABN1KRI5_CLOSU</name>
<dbReference type="InterPro" id="IPR012318">
    <property type="entry name" value="HTH_CRP"/>
</dbReference>
<dbReference type="PRINTS" id="PR00034">
    <property type="entry name" value="HTHCRP"/>
</dbReference>
<evidence type="ECO:0000313" key="6">
    <source>
        <dbReference type="EMBL" id="GAA0774054.1"/>
    </source>
</evidence>
<dbReference type="Gene3D" id="2.60.120.10">
    <property type="entry name" value="Jelly Rolls"/>
    <property type="match status" value="1"/>
</dbReference>
<dbReference type="PROSITE" id="PS00042">
    <property type="entry name" value="HTH_CRP_1"/>
    <property type="match status" value="1"/>
</dbReference>
<dbReference type="PANTHER" id="PTHR24567:SF26">
    <property type="entry name" value="REGULATORY PROTEIN YEIL"/>
    <property type="match status" value="1"/>
</dbReference>
<feature type="domain" description="HTH crp-type" evidence="5">
    <location>
        <begin position="141"/>
        <end position="217"/>
    </location>
</feature>
<dbReference type="InterPro" id="IPR018335">
    <property type="entry name" value="Tscrpt_reg_HTH_Crp-type_CS"/>
</dbReference>
<dbReference type="Pfam" id="PF00027">
    <property type="entry name" value="cNMP_binding"/>
    <property type="match status" value="1"/>
</dbReference>
<dbReference type="InterPro" id="IPR000595">
    <property type="entry name" value="cNMP-bd_dom"/>
</dbReference>
<dbReference type="InterPro" id="IPR050397">
    <property type="entry name" value="Env_Response_Regulators"/>
</dbReference>
<dbReference type="Proteomes" id="UP001501047">
    <property type="component" value="Unassembled WGS sequence"/>
</dbReference>
<dbReference type="InterPro" id="IPR014710">
    <property type="entry name" value="RmlC-like_jellyroll"/>
</dbReference>
<dbReference type="CDD" id="cd00038">
    <property type="entry name" value="CAP_ED"/>
    <property type="match status" value="1"/>
</dbReference>
<keyword evidence="7" id="KW-1185">Reference proteome</keyword>
<dbReference type="EMBL" id="BAAACI010000006">
    <property type="protein sequence ID" value="GAA0774054.1"/>
    <property type="molecule type" value="Genomic_DNA"/>
</dbReference>
<reference evidence="6 7" key="1">
    <citation type="journal article" date="2019" name="Int. J. Syst. Evol. Microbiol.">
        <title>The Global Catalogue of Microorganisms (GCM) 10K type strain sequencing project: providing services to taxonomists for standard genome sequencing and annotation.</title>
        <authorList>
            <consortium name="The Broad Institute Genomics Platform"/>
            <consortium name="The Broad Institute Genome Sequencing Center for Infectious Disease"/>
            <person name="Wu L."/>
            <person name="Ma J."/>
        </authorList>
    </citation>
    <scope>NUCLEOTIDE SEQUENCE [LARGE SCALE GENOMIC DNA]</scope>
    <source>
        <strain evidence="6 7">JCM 1417</strain>
    </source>
</reference>
<dbReference type="InterPro" id="IPR036390">
    <property type="entry name" value="WH_DNA-bd_sf"/>
</dbReference>
<evidence type="ECO:0000256" key="3">
    <source>
        <dbReference type="ARBA" id="ARBA00023163"/>
    </source>
</evidence>
<keyword evidence="1" id="KW-0805">Transcription regulation</keyword>
<dbReference type="SMART" id="SM00419">
    <property type="entry name" value="HTH_CRP"/>
    <property type="match status" value="1"/>
</dbReference>
<dbReference type="SUPFAM" id="SSF46785">
    <property type="entry name" value="Winged helix' DNA-binding domain"/>
    <property type="match status" value="1"/>
</dbReference>
<dbReference type="CDD" id="cd00092">
    <property type="entry name" value="HTH_CRP"/>
    <property type="match status" value="1"/>
</dbReference>
<evidence type="ECO:0000313" key="7">
    <source>
        <dbReference type="Proteomes" id="UP001501047"/>
    </source>
</evidence>
<sequence>MYEEYFKHIPQEKMRNFFLEELAPLGIIKHYKKNEHIDYFPGAKLSIVIEGKVKVCIFTKKGVEKILFFLIPGEIYGEESLFHSHIGITPVTLENTSISFIDNETLNNYLSSNPKNYEYLLQSILRKYQISLFQMGDLLKRSPRAQICSTLYRIVAQTIENYPDSNSPIELSFPLTHEALGNLIGCSRVTVTRVLNELKSQGILASTSKKIIILDFERLKKYCD</sequence>
<accession>A0ABN1KRI5</accession>